<dbReference type="RefSeq" id="WP_145373907.1">
    <property type="nucleotide sequence ID" value="NZ_CP036276.1"/>
</dbReference>
<dbReference type="Proteomes" id="UP000319383">
    <property type="component" value="Chromosome"/>
</dbReference>
<evidence type="ECO:0000313" key="3">
    <source>
        <dbReference type="EMBL" id="QDU41908.1"/>
    </source>
</evidence>
<dbReference type="AlphaFoldDB" id="A0A517ZHF7"/>
<evidence type="ECO:0000256" key="2">
    <source>
        <dbReference type="SAM" id="MobiDB-lite"/>
    </source>
</evidence>
<gene>
    <name evidence="3" type="ORF">Mal52_03630</name>
</gene>
<feature type="region of interest" description="Disordered" evidence="2">
    <location>
        <begin position="419"/>
        <end position="466"/>
    </location>
</feature>
<feature type="compositionally biased region" description="Basic and acidic residues" evidence="2">
    <location>
        <begin position="141"/>
        <end position="154"/>
    </location>
</feature>
<proteinExistence type="predicted"/>
<name>A0A517ZHF7_9PLAN</name>
<keyword evidence="4" id="KW-1185">Reference proteome</keyword>
<feature type="coiled-coil region" evidence="1">
    <location>
        <begin position="181"/>
        <end position="231"/>
    </location>
</feature>
<evidence type="ECO:0000313" key="4">
    <source>
        <dbReference type="Proteomes" id="UP000319383"/>
    </source>
</evidence>
<evidence type="ECO:0000256" key="1">
    <source>
        <dbReference type="SAM" id="Coils"/>
    </source>
</evidence>
<feature type="compositionally biased region" description="Basic and acidic residues" evidence="2">
    <location>
        <begin position="116"/>
        <end position="128"/>
    </location>
</feature>
<keyword evidence="1" id="KW-0175">Coiled coil</keyword>
<protein>
    <submittedName>
        <fullName evidence="3">Uncharacterized protein</fullName>
    </submittedName>
</protein>
<sequence>MSRLFILTLTLIVVIALASAGWLTLGAIAGDYDPVPQHPWASKSMSGRRVYHRDTSKAESNDLFTTASEDYQEQAAFDAFAPSAEYESNEFAEAVPFTPNEQAENPFGAEPTAEQEALRAEPFEAPRDSKRKPSSTGLLRIRSDEAPDLDQPTRNEAEELVRKLNVEAQLIGTLIERDPKIVELLLEAEKLDNMISNYEEKLKDPTNNSVFKAVQHEREEIEKAIQNRRQELRPLLEGRIHSIALADNLRSKYFDLRSEINKILPKIEPLRRAADNLREGGLNEQANELSQQADKLHAEVNELLKERNALLRRWRKEHSKAELAKNRQERKHADHAPRDDVHGALNDLRHEIRNLRNEVREMHELLEQHVKHGGKIEVELNPRNIEIEVEEELRPFDKRDIKKRDSERIEIEEIDIQALREEEIEEEHEERPLPTPDYDLPPINQPEQIEEEAEVLPSEENNVEAY</sequence>
<dbReference type="EMBL" id="CP036276">
    <property type="protein sequence ID" value="QDU41908.1"/>
    <property type="molecule type" value="Genomic_DNA"/>
</dbReference>
<feature type="region of interest" description="Disordered" evidence="2">
    <location>
        <begin position="321"/>
        <end position="343"/>
    </location>
</feature>
<dbReference type="KEGG" id="sdyn:Mal52_03630"/>
<reference evidence="3 4" key="1">
    <citation type="submission" date="2019-02" db="EMBL/GenBank/DDBJ databases">
        <title>Deep-cultivation of Planctomycetes and their phenomic and genomic characterization uncovers novel biology.</title>
        <authorList>
            <person name="Wiegand S."/>
            <person name="Jogler M."/>
            <person name="Boedeker C."/>
            <person name="Pinto D."/>
            <person name="Vollmers J."/>
            <person name="Rivas-Marin E."/>
            <person name="Kohn T."/>
            <person name="Peeters S.H."/>
            <person name="Heuer A."/>
            <person name="Rast P."/>
            <person name="Oberbeckmann S."/>
            <person name="Bunk B."/>
            <person name="Jeske O."/>
            <person name="Meyerdierks A."/>
            <person name="Storesund J.E."/>
            <person name="Kallscheuer N."/>
            <person name="Luecker S."/>
            <person name="Lage O.M."/>
            <person name="Pohl T."/>
            <person name="Merkel B.J."/>
            <person name="Hornburger P."/>
            <person name="Mueller R.-W."/>
            <person name="Bruemmer F."/>
            <person name="Labrenz M."/>
            <person name="Spormann A.M."/>
            <person name="Op den Camp H."/>
            <person name="Overmann J."/>
            <person name="Amann R."/>
            <person name="Jetten M.S.M."/>
            <person name="Mascher T."/>
            <person name="Medema M.H."/>
            <person name="Devos D.P."/>
            <person name="Kaster A.-K."/>
            <person name="Ovreas L."/>
            <person name="Rohde M."/>
            <person name="Galperin M.Y."/>
            <person name="Jogler C."/>
        </authorList>
    </citation>
    <scope>NUCLEOTIDE SEQUENCE [LARGE SCALE GENOMIC DNA]</scope>
    <source>
        <strain evidence="3 4">Mal52</strain>
    </source>
</reference>
<accession>A0A517ZHF7</accession>
<organism evidence="3 4">
    <name type="scientific">Symmachiella dynata</name>
    <dbReference type="NCBI Taxonomy" id="2527995"/>
    <lineage>
        <taxon>Bacteria</taxon>
        <taxon>Pseudomonadati</taxon>
        <taxon>Planctomycetota</taxon>
        <taxon>Planctomycetia</taxon>
        <taxon>Planctomycetales</taxon>
        <taxon>Planctomycetaceae</taxon>
        <taxon>Symmachiella</taxon>
    </lineage>
</organism>
<feature type="region of interest" description="Disordered" evidence="2">
    <location>
        <begin position="100"/>
        <end position="154"/>
    </location>
</feature>